<dbReference type="EMBL" id="MT774383">
    <property type="protein sequence ID" value="QOR58802.1"/>
    <property type="molecule type" value="Genomic_DNA"/>
</dbReference>
<reference evidence="1 2" key="1">
    <citation type="submission" date="2020-07" db="EMBL/GenBank/DDBJ databases">
        <title>Taxonomic proposal: Crassvirales, a new order of highly abundant and diverse bacterial viruses.</title>
        <authorList>
            <person name="Shkoporov A.N."/>
            <person name="Stockdale S.R."/>
            <person name="Guerin E."/>
            <person name="Ross R.P."/>
            <person name="Hill C."/>
        </authorList>
    </citation>
    <scope>NUCLEOTIDE SEQUENCE [LARGE SCALE GENOMIC DNA]</scope>
</reference>
<dbReference type="KEGG" id="vg:65129283"/>
<accession>A0A7M1RY35</accession>
<dbReference type="Proteomes" id="UP000593979">
    <property type="component" value="Segment"/>
</dbReference>
<proteinExistence type="predicted"/>
<organism evidence="1 2">
    <name type="scientific">uncultured phage cr11_1</name>
    <dbReference type="NCBI Taxonomy" id="2772067"/>
    <lineage>
        <taxon>Viruses</taxon>
        <taxon>Duplodnaviria</taxon>
        <taxon>Heunggongvirae</taxon>
        <taxon>Uroviricota</taxon>
        <taxon>Caudoviricetes</taxon>
        <taxon>Crassvirales</taxon>
        <taxon>Intestiviridae</taxon>
        <taxon>Crudevirinae</taxon>
        <taxon>Delmidovirus</taxon>
        <taxon>Delmidovirus splanchnicus</taxon>
    </lineage>
</organism>
<dbReference type="GeneID" id="65129283"/>
<sequence length="123" mass="13831">MVERKVIIDKLNELVDSKITIIADTNPFLKIFKPFIDKAADNYICKINKFLQMIEEENGLIDIETLLGKSIDNLIVSPVQEYPDMLKGVTIGNGKIRIGLPGINKDIVLDANDIETFKQSLVK</sequence>
<protein>
    <submittedName>
        <fullName evidence="1">Capsid protein</fullName>
    </submittedName>
</protein>
<evidence type="ECO:0000313" key="1">
    <source>
        <dbReference type="EMBL" id="QOR58802.1"/>
    </source>
</evidence>
<name>A0A7M1RY35_9CAUD</name>
<keyword evidence="2" id="KW-1185">Reference proteome</keyword>
<dbReference type="RefSeq" id="YP_010110960.1">
    <property type="nucleotide sequence ID" value="NC_055876.1"/>
</dbReference>
<evidence type="ECO:0000313" key="2">
    <source>
        <dbReference type="Proteomes" id="UP000593979"/>
    </source>
</evidence>